<comment type="caution">
    <text evidence="2">The sequence shown here is derived from an EMBL/GenBank/DDBJ whole genome shotgun (WGS) entry which is preliminary data.</text>
</comment>
<organism evidence="2 3">
    <name type="scientific">Parasponia andersonii</name>
    <name type="common">Sponia andersonii</name>
    <dbReference type="NCBI Taxonomy" id="3476"/>
    <lineage>
        <taxon>Eukaryota</taxon>
        <taxon>Viridiplantae</taxon>
        <taxon>Streptophyta</taxon>
        <taxon>Embryophyta</taxon>
        <taxon>Tracheophyta</taxon>
        <taxon>Spermatophyta</taxon>
        <taxon>Magnoliopsida</taxon>
        <taxon>eudicotyledons</taxon>
        <taxon>Gunneridae</taxon>
        <taxon>Pentapetalae</taxon>
        <taxon>rosids</taxon>
        <taxon>fabids</taxon>
        <taxon>Rosales</taxon>
        <taxon>Cannabaceae</taxon>
        <taxon>Parasponia</taxon>
    </lineage>
</organism>
<dbReference type="Proteomes" id="UP000237105">
    <property type="component" value="Unassembled WGS sequence"/>
</dbReference>
<dbReference type="OrthoDB" id="6513042at2759"/>
<dbReference type="Pfam" id="PF24572">
    <property type="entry name" value="RBD_RDR6"/>
    <property type="match status" value="1"/>
</dbReference>
<gene>
    <name evidence="2" type="ORF">PanWU01x14_371680</name>
</gene>
<sequence>MELEGTEIDTVITQVSIGGFGRDVNAKDLMDFLEDEVGVVFRCRLKTSWTPSESYPKFEVADTAHIERADDARIVEPHAFVHFALSDSATWALK</sequence>
<evidence type="ECO:0000313" key="2">
    <source>
        <dbReference type="EMBL" id="PON31198.1"/>
    </source>
</evidence>
<reference evidence="3" key="1">
    <citation type="submission" date="2016-06" db="EMBL/GenBank/DDBJ databases">
        <title>Parallel loss of symbiosis genes in relatives of nitrogen-fixing non-legume Parasponia.</title>
        <authorList>
            <person name="Van Velzen R."/>
            <person name="Holmer R."/>
            <person name="Bu F."/>
            <person name="Rutten L."/>
            <person name="Van Zeijl A."/>
            <person name="Liu W."/>
            <person name="Santuari L."/>
            <person name="Cao Q."/>
            <person name="Sharma T."/>
            <person name="Shen D."/>
            <person name="Roswanjaya Y."/>
            <person name="Wardhani T."/>
            <person name="Kalhor M.S."/>
            <person name="Jansen J."/>
            <person name="Van den Hoogen J."/>
            <person name="Gungor B."/>
            <person name="Hartog M."/>
            <person name="Hontelez J."/>
            <person name="Verver J."/>
            <person name="Yang W.-C."/>
            <person name="Schijlen E."/>
            <person name="Repin R."/>
            <person name="Schilthuizen M."/>
            <person name="Schranz E."/>
            <person name="Heidstra R."/>
            <person name="Miyata K."/>
            <person name="Fedorova E."/>
            <person name="Kohlen W."/>
            <person name="Bisseling T."/>
            <person name="Smit S."/>
            <person name="Geurts R."/>
        </authorList>
    </citation>
    <scope>NUCLEOTIDE SEQUENCE [LARGE SCALE GENOMIC DNA]</scope>
    <source>
        <strain evidence="3">cv. WU1-14</strain>
    </source>
</reference>
<keyword evidence="2" id="KW-0808">Transferase</keyword>
<keyword evidence="3" id="KW-1185">Reference proteome</keyword>
<name>A0A2P5A3S6_PARAD</name>
<proteinExistence type="predicted"/>
<feature type="domain" description="RNA-dependent RNA polymerase 6-like RNA-binding" evidence="1">
    <location>
        <begin position="11"/>
        <end position="92"/>
    </location>
</feature>
<feature type="non-terminal residue" evidence="2">
    <location>
        <position position="94"/>
    </location>
</feature>
<dbReference type="EMBL" id="JXTB01001308">
    <property type="protein sequence ID" value="PON31198.1"/>
    <property type="molecule type" value="Genomic_DNA"/>
</dbReference>
<evidence type="ECO:0000259" key="1">
    <source>
        <dbReference type="Pfam" id="PF24572"/>
    </source>
</evidence>
<dbReference type="AlphaFoldDB" id="A0A2P5A3S6"/>
<accession>A0A2P5A3S6</accession>
<dbReference type="InterPro" id="IPR057298">
    <property type="entry name" value="RDR6-like_RBD"/>
</dbReference>
<protein>
    <submittedName>
        <fullName evidence="2">RNA-dependent RNA polymerase-type</fullName>
    </submittedName>
</protein>
<dbReference type="STRING" id="3476.A0A2P5A3S6"/>
<keyword evidence="2" id="KW-0696">RNA-directed RNA polymerase</keyword>
<evidence type="ECO:0000313" key="3">
    <source>
        <dbReference type="Proteomes" id="UP000237105"/>
    </source>
</evidence>
<dbReference type="GO" id="GO:0003968">
    <property type="term" value="F:RNA-directed RNA polymerase activity"/>
    <property type="evidence" value="ECO:0007669"/>
    <property type="project" value="UniProtKB-KW"/>
</dbReference>
<keyword evidence="2" id="KW-0548">Nucleotidyltransferase</keyword>